<evidence type="ECO:0000313" key="3">
    <source>
        <dbReference type="Proteomes" id="UP000799753"/>
    </source>
</evidence>
<keyword evidence="3" id="KW-1185">Reference proteome</keyword>
<keyword evidence="1" id="KW-1133">Transmembrane helix</keyword>
<dbReference type="AlphaFoldDB" id="A0A6A6S326"/>
<organism evidence="2 3">
    <name type="scientific">Massarina eburnea CBS 473.64</name>
    <dbReference type="NCBI Taxonomy" id="1395130"/>
    <lineage>
        <taxon>Eukaryota</taxon>
        <taxon>Fungi</taxon>
        <taxon>Dikarya</taxon>
        <taxon>Ascomycota</taxon>
        <taxon>Pezizomycotina</taxon>
        <taxon>Dothideomycetes</taxon>
        <taxon>Pleosporomycetidae</taxon>
        <taxon>Pleosporales</taxon>
        <taxon>Massarineae</taxon>
        <taxon>Massarinaceae</taxon>
        <taxon>Massarina</taxon>
    </lineage>
</organism>
<accession>A0A6A6S326</accession>
<evidence type="ECO:0000313" key="2">
    <source>
        <dbReference type="EMBL" id="KAF2641063.1"/>
    </source>
</evidence>
<dbReference type="Proteomes" id="UP000799753">
    <property type="component" value="Unassembled WGS sequence"/>
</dbReference>
<feature type="transmembrane region" description="Helical" evidence="1">
    <location>
        <begin position="15"/>
        <end position="36"/>
    </location>
</feature>
<keyword evidence="1" id="KW-0472">Membrane</keyword>
<protein>
    <submittedName>
        <fullName evidence="2">Uncharacterized protein</fullName>
    </submittedName>
</protein>
<proteinExistence type="predicted"/>
<keyword evidence="1" id="KW-0812">Transmembrane</keyword>
<name>A0A6A6S326_9PLEO</name>
<reference evidence="2" key="1">
    <citation type="journal article" date="2020" name="Stud. Mycol.">
        <title>101 Dothideomycetes genomes: a test case for predicting lifestyles and emergence of pathogens.</title>
        <authorList>
            <person name="Haridas S."/>
            <person name="Albert R."/>
            <person name="Binder M."/>
            <person name="Bloem J."/>
            <person name="Labutti K."/>
            <person name="Salamov A."/>
            <person name="Andreopoulos B."/>
            <person name="Baker S."/>
            <person name="Barry K."/>
            <person name="Bills G."/>
            <person name="Bluhm B."/>
            <person name="Cannon C."/>
            <person name="Castanera R."/>
            <person name="Culley D."/>
            <person name="Daum C."/>
            <person name="Ezra D."/>
            <person name="Gonzalez J."/>
            <person name="Henrissat B."/>
            <person name="Kuo A."/>
            <person name="Liang C."/>
            <person name="Lipzen A."/>
            <person name="Lutzoni F."/>
            <person name="Magnuson J."/>
            <person name="Mondo S."/>
            <person name="Nolan M."/>
            <person name="Ohm R."/>
            <person name="Pangilinan J."/>
            <person name="Park H.-J."/>
            <person name="Ramirez L."/>
            <person name="Alfaro M."/>
            <person name="Sun H."/>
            <person name="Tritt A."/>
            <person name="Yoshinaga Y."/>
            <person name="Zwiers L.-H."/>
            <person name="Turgeon B."/>
            <person name="Goodwin S."/>
            <person name="Spatafora J."/>
            <person name="Crous P."/>
            <person name="Grigoriev I."/>
        </authorList>
    </citation>
    <scope>NUCLEOTIDE SEQUENCE</scope>
    <source>
        <strain evidence="2">CBS 473.64</strain>
    </source>
</reference>
<dbReference type="EMBL" id="MU006783">
    <property type="protein sequence ID" value="KAF2641063.1"/>
    <property type="molecule type" value="Genomic_DNA"/>
</dbReference>
<sequence>MPLWFVLDAYLSRGVVPALWCASFWIGGGGAVLWNVGIWDFVLARLDGGTTTLVDAYYVWSYWVVLTCNYKVWEAMVSVPAVFLRCPPCPGRRCSLLTSSLLKWRWRNRALSGRKISYFINHLSVFSYPGCKDMRLGTGPLKMLREVQLSTVDDVTAIGYRPACCECMHKKMTQREGYQHGEELPL</sequence>
<gene>
    <name evidence="2" type="ORF">P280DRAFT_468729</name>
</gene>
<evidence type="ECO:0000256" key="1">
    <source>
        <dbReference type="SAM" id="Phobius"/>
    </source>
</evidence>